<dbReference type="GO" id="GO:0012501">
    <property type="term" value="P:programmed cell death"/>
    <property type="evidence" value="ECO:0007669"/>
    <property type="project" value="TreeGrafter"/>
</dbReference>
<dbReference type="GO" id="GO:0043065">
    <property type="term" value="P:positive regulation of apoptotic process"/>
    <property type="evidence" value="ECO:0007669"/>
    <property type="project" value="TreeGrafter"/>
</dbReference>
<dbReference type="CDD" id="cd06785">
    <property type="entry name" value="cpPDZ_HtrA-like"/>
    <property type="match status" value="1"/>
</dbReference>
<evidence type="ECO:0000313" key="6">
    <source>
        <dbReference type="Proteomes" id="UP000694569"/>
    </source>
</evidence>
<evidence type="ECO:0000259" key="4">
    <source>
        <dbReference type="PROSITE" id="PS50106"/>
    </source>
</evidence>
<dbReference type="InterPro" id="IPR009003">
    <property type="entry name" value="Peptidase_S1_PA"/>
</dbReference>
<dbReference type="SUPFAM" id="SSF50156">
    <property type="entry name" value="PDZ domain-like"/>
    <property type="match status" value="1"/>
</dbReference>
<dbReference type="InterPro" id="IPR001478">
    <property type="entry name" value="PDZ"/>
</dbReference>
<comment type="similarity">
    <text evidence="1">Belongs to the peptidase S1C family.</text>
</comment>
<dbReference type="GeneTree" id="ENSGT00940000160760"/>
<evidence type="ECO:0000256" key="1">
    <source>
        <dbReference type="ARBA" id="ARBA00010541"/>
    </source>
</evidence>
<dbReference type="Gene3D" id="2.30.42.10">
    <property type="match status" value="1"/>
</dbReference>
<evidence type="ECO:0000313" key="5">
    <source>
        <dbReference type="Ensembl" id="ENSLLEP00000045891.1"/>
    </source>
</evidence>
<sequence length="163" mass="17956">MLSQLDGVVIFRISTFAIVDGEVIGINTLKVTAGISFAIPSDRIRQFLAESHDRQLKGKFLPKKKYMGVRMLQLSSNLIRELKMRDKDFPDVNSGVYVFEVIQGTAAASAGMKDHDVIISINGKSVTSTDEVSEAVRTNDTLSIVVRRGNEDIILNVVPEEMG</sequence>
<dbReference type="PRINTS" id="PR00834">
    <property type="entry name" value="PROTEASES2C"/>
</dbReference>
<dbReference type="Pfam" id="PF13180">
    <property type="entry name" value="PDZ_2"/>
    <property type="match status" value="1"/>
</dbReference>
<feature type="domain" description="PDZ" evidence="4">
    <location>
        <begin position="95"/>
        <end position="150"/>
    </location>
</feature>
<keyword evidence="2" id="KW-0645">Protease</keyword>
<dbReference type="GO" id="GO:0004252">
    <property type="term" value="F:serine-type endopeptidase activity"/>
    <property type="evidence" value="ECO:0007669"/>
    <property type="project" value="InterPro"/>
</dbReference>
<dbReference type="Proteomes" id="UP000694569">
    <property type="component" value="Unplaced"/>
</dbReference>
<dbReference type="SUPFAM" id="SSF50494">
    <property type="entry name" value="Trypsin-like serine proteases"/>
    <property type="match status" value="1"/>
</dbReference>
<dbReference type="GO" id="GO:0006508">
    <property type="term" value="P:proteolysis"/>
    <property type="evidence" value="ECO:0007669"/>
    <property type="project" value="UniProtKB-KW"/>
</dbReference>
<name>A0A8C5R0W6_9ANUR</name>
<evidence type="ECO:0000256" key="2">
    <source>
        <dbReference type="ARBA" id="ARBA00022670"/>
    </source>
</evidence>
<evidence type="ECO:0000256" key="3">
    <source>
        <dbReference type="ARBA" id="ARBA00022801"/>
    </source>
</evidence>
<keyword evidence="6" id="KW-1185">Reference proteome</keyword>
<dbReference type="InterPro" id="IPR001940">
    <property type="entry name" value="Peptidase_S1C"/>
</dbReference>
<keyword evidence="3" id="KW-0378">Hydrolase</keyword>
<protein>
    <recommendedName>
        <fullName evidence="4">PDZ domain-containing protein</fullName>
    </recommendedName>
</protein>
<dbReference type="PANTHER" id="PTHR22939">
    <property type="entry name" value="SERINE PROTEASE FAMILY S1C HTRA-RELATED"/>
    <property type="match status" value="1"/>
</dbReference>
<proteinExistence type="inferred from homology"/>
<dbReference type="Ensembl" id="ENSLLET00000047723.1">
    <property type="protein sequence ID" value="ENSLLEP00000045891.1"/>
    <property type="gene ID" value="ENSLLEG00000029106.1"/>
</dbReference>
<reference evidence="5" key="1">
    <citation type="submission" date="2025-08" db="UniProtKB">
        <authorList>
            <consortium name="Ensembl"/>
        </authorList>
    </citation>
    <scope>IDENTIFICATION</scope>
</reference>
<dbReference type="Gene3D" id="2.40.10.120">
    <property type="match status" value="1"/>
</dbReference>
<dbReference type="SMART" id="SM00228">
    <property type="entry name" value="PDZ"/>
    <property type="match status" value="1"/>
</dbReference>
<dbReference type="PROSITE" id="PS50106">
    <property type="entry name" value="PDZ"/>
    <property type="match status" value="1"/>
</dbReference>
<organism evidence="5 6">
    <name type="scientific">Leptobrachium leishanense</name>
    <name type="common">Leishan spiny toad</name>
    <dbReference type="NCBI Taxonomy" id="445787"/>
    <lineage>
        <taxon>Eukaryota</taxon>
        <taxon>Metazoa</taxon>
        <taxon>Chordata</taxon>
        <taxon>Craniata</taxon>
        <taxon>Vertebrata</taxon>
        <taxon>Euteleostomi</taxon>
        <taxon>Amphibia</taxon>
        <taxon>Batrachia</taxon>
        <taxon>Anura</taxon>
        <taxon>Pelobatoidea</taxon>
        <taxon>Megophryidae</taxon>
        <taxon>Leptobrachium</taxon>
    </lineage>
</organism>
<reference evidence="5" key="2">
    <citation type="submission" date="2025-09" db="UniProtKB">
        <authorList>
            <consortium name="Ensembl"/>
        </authorList>
    </citation>
    <scope>IDENTIFICATION</scope>
</reference>
<dbReference type="PANTHER" id="PTHR22939:SF105">
    <property type="entry name" value="SERINE PROTEASE HTRA4"/>
    <property type="match status" value="1"/>
</dbReference>
<dbReference type="InterPro" id="IPR036034">
    <property type="entry name" value="PDZ_sf"/>
</dbReference>
<dbReference type="AlphaFoldDB" id="A0A8C5R0W6"/>
<accession>A0A8C5R0W6</accession>